<dbReference type="PROSITE" id="PS00894">
    <property type="entry name" value="HTH_DEOR_1"/>
    <property type="match status" value="1"/>
</dbReference>
<evidence type="ECO:0000313" key="6">
    <source>
        <dbReference type="Proteomes" id="UP000185478"/>
    </source>
</evidence>
<dbReference type="Pfam" id="PF00455">
    <property type="entry name" value="DeoRC"/>
    <property type="match status" value="1"/>
</dbReference>
<dbReference type="SMART" id="SM00420">
    <property type="entry name" value="HTH_DEOR"/>
    <property type="match status" value="1"/>
</dbReference>
<dbReference type="SUPFAM" id="SSF100950">
    <property type="entry name" value="NagB/RpiA/CoA transferase-like"/>
    <property type="match status" value="1"/>
</dbReference>
<dbReference type="GO" id="GO:0003677">
    <property type="term" value="F:DNA binding"/>
    <property type="evidence" value="ECO:0007669"/>
    <property type="project" value="UniProtKB-KW"/>
</dbReference>
<dbReference type="GO" id="GO:0003700">
    <property type="term" value="F:DNA-binding transcription factor activity"/>
    <property type="evidence" value="ECO:0007669"/>
    <property type="project" value="InterPro"/>
</dbReference>
<feature type="domain" description="HTH deoR-type" evidence="4">
    <location>
        <begin position="3"/>
        <end position="58"/>
    </location>
</feature>
<dbReference type="SMART" id="SM01134">
    <property type="entry name" value="DeoRC"/>
    <property type="match status" value="1"/>
</dbReference>
<dbReference type="EMBL" id="CP009245">
    <property type="protein sequence ID" value="APT85611.1"/>
    <property type="molecule type" value="Genomic_DNA"/>
</dbReference>
<keyword evidence="1" id="KW-0805">Transcription regulation</keyword>
<dbReference type="PANTHER" id="PTHR30363:SF44">
    <property type="entry name" value="AGA OPERON TRANSCRIPTIONAL REPRESSOR-RELATED"/>
    <property type="match status" value="1"/>
</dbReference>
<sequence>MLRSQRLTKIVDLVTAQGTVSVDELIDTLGISPATARRDLDALAERGMLRRTRGGASSNIVTFDPPMRQKSNQNPSAKSAIAHRCLDFIQPGAVIGMSGGSTCGAIAHALVEWVTEHTNPQLVGNQPILTVVTNAIDIAFSMISRPNIKIVLVGGVLNNNSLELTGPFAGEILERLCLDVAFIGVNGFDENGPGTIDEYEADTNRTMASRATRPIVVADSTKFGRRSFSSVGSVDVIDTIVTDSGIDPDVFESLKQRGYNVITASATV</sequence>
<dbReference type="InterPro" id="IPR018356">
    <property type="entry name" value="Tscrpt_reg_HTH_DeoR_CS"/>
</dbReference>
<keyword evidence="6" id="KW-1185">Reference proteome</keyword>
<accession>A0A1L7CIC8</accession>
<reference evidence="5 6" key="1">
    <citation type="submission" date="2014-08" db="EMBL/GenBank/DDBJ databases">
        <title>Complete genome sequence of Corynebacterium aquilae S-613T(T) (=DSM 44791(T)), isolated from the choana of a healthy golden eagle.</title>
        <authorList>
            <person name="Ruckert C."/>
            <person name="Albersmeier A."/>
            <person name="Winkler A."/>
            <person name="Kalinowski J."/>
        </authorList>
    </citation>
    <scope>NUCLEOTIDE SEQUENCE [LARGE SCALE GENOMIC DNA]</scope>
    <source>
        <strain evidence="5 6">S-613</strain>
    </source>
</reference>
<dbReference type="PANTHER" id="PTHR30363">
    <property type="entry name" value="HTH-TYPE TRANSCRIPTIONAL REGULATOR SRLR-RELATED"/>
    <property type="match status" value="1"/>
</dbReference>
<keyword evidence="3" id="KW-0804">Transcription</keyword>
<proteinExistence type="predicted"/>
<gene>
    <name evidence="5" type="ORF">CAQU_11815</name>
</gene>
<dbReference type="PROSITE" id="PS51000">
    <property type="entry name" value="HTH_DEOR_2"/>
    <property type="match status" value="1"/>
</dbReference>
<name>A0A1L7CIC8_9CORY</name>
<dbReference type="InterPro" id="IPR037171">
    <property type="entry name" value="NagB/RpiA_transferase-like"/>
</dbReference>
<dbReference type="RefSeq" id="WP_075727876.1">
    <property type="nucleotide sequence ID" value="NZ_CP009245.1"/>
</dbReference>
<dbReference type="Gene3D" id="1.10.10.10">
    <property type="entry name" value="Winged helix-like DNA-binding domain superfamily/Winged helix DNA-binding domain"/>
    <property type="match status" value="1"/>
</dbReference>
<protein>
    <recommendedName>
        <fullName evidence="4">HTH deoR-type domain-containing protein</fullName>
    </recommendedName>
</protein>
<dbReference type="InterPro" id="IPR036388">
    <property type="entry name" value="WH-like_DNA-bd_sf"/>
</dbReference>
<evidence type="ECO:0000259" key="4">
    <source>
        <dbReference type="PROSITE" id="PS51000"/>
    </source>
</evidence>
<evidence type="ECO:0000313" key="5">
    <source>
        <dbReference type="EMBL" id="APT85611.1"/>
    </source>
</evidence>
<dbReference type="SUPFAM" id="SSF46785">
    <property type="entry name" value="Winged helix' DNA-binding domain"/>
    <property type="match status" value="1"/>
</dbReference>
<dbReference type="PRINTS" id="PR00037">
    <property type="entry name" value="HTHLACR"/>
</dbReference>
<evidence type="ECO:0000256" key="2">
    <source>
        <dbReference type="ARBA" id="ARBA00023125"/>
    </source>
</evidence>
<dbReference type="InterPro" id="IPR050313">
    <property type="entry name" value="Carb_Metab_HTH_regulators"/>
</dbReference>
<dbReference type="Proteomes" id="UP000185478">
    <property type="component" value="Chromosome"/>
</dbReference>
<dbReference type="Gene3D" id="3.40.50.1360">
    <property type="match status" value="1"/>
</dbReference>
<dbReference type="STRING" id="1431546.CAQU_11815"/>
<organism evidence="5 6">
    <name type="scientific">Corynebacterium aquilae DSM 44791</name>
    <dbReference type="NCBI Taxonomy" id="1431546"/>
    <lineage>
        <taxon>Bacteria</taxon>
        <taxon>Bacillati</taxon>
        <taxon>Actinomycetota</taxon>
        <taxon>Actinomycetes</taxon>
        <taxon>Mycobacteriales</taxon>
        <taxon>Corynebacteriaceae</taxon>
        <taxon>Corynebacterium</taxon>
    </lineage>
</organism>
<keyword evidence="2" id="KW-0238">DNA-binding</keyword>
<dbReference type="Pfam" id="PF08220">
    <property type="entry name" value="HTH_DeoR"/>
    <property type="match status" value="1"/>
</dbReference>
<evidence type="ECO:0000256" key="1">
    <source>
        <dbReference type="ARBA" id="ARBA00023015"/>
    </source>
</evidence>
<dbReference type="InterPro" id="IPR001034">
    <property type="entry name" value="DeoR_HTH"/>
</dbReference>
<dbReference type="InterPro" id="IPR036390">
    <property type="entry name" value="WH_DNA-bd_sf"/>
</dbReference>
<dbReference type="InterPro" id="IPR014036">
    <property type="entry name" value="DeoR-like_C"/>
</dbReference>
<evidence type="ECO:0000256" key="3">
    <source>
        <dbReference type="ARBA" id="ARBA00023163"/>
    </source>
</evidence>
<dbReference type="KEGG" id="caqu:CAQU_11815"/>
<dbReference type="AlphaFoldDB" id="A0A1L7CIC8"/>